<evidence type="ECO:0000313" key="3">
    <source>
        <dbReference type="Proteomes" id="UP000215224"/>
    </source>
</evidence>
<evidence type="ECO:0000259" key="1">
    <source>
        <dbReference type="Pfam" id="PF03372"/>
    </source>
</evidence>
<proteinExistence type="predicted"/>
<name>A0A223KXQ0_9BACI</name>
<dbReference type="STRING" id="1314751.GCA_001591425_00127"/>
<sequence>MTFNIHHGRGIDGKLDLRRIKDVIKSSRAEIIALNEVDKEFSFRSKYVDQALWLAENLQMNYVFGPTIHIKTKNRTRQYGNALLTRFPIESSCNHPFDFLPSFMENRGLLEVHVNINGKVISCFVTHLSFAPFLHQQQARFVLSKVRETDQPTILMGDWNMRPSSKSYSEVTQHLVDAKSSDGLDYTFPSKRPKVKLDYIFVSDGIKVIHAAAYTFNVLASDHLPFVAEMDVL</sequence>
<protein>
    <recommendedName>
        <fullName evidence="1">Endonuclease/exonuclease/phosphatase domain-containing protein</fullName>
    </recommendedName>
</protein>
<dbReference type="GO" id="GO:0003824">
    <property type="term" value="F:catalytic activity"/>
    <property type="evidence" value="ECO:0007669"/>
    <property type="project" value="InterPro"/>
</dbReference>
<dbReference type="AlphaFoldDB" id="A0A223KXQ0"/>
<dbReference type="RefSeq" id="WP_235858026.1">
    <property type="nucleotide sequence ID" value="NZ_CP018866.1"/>
</dbReference>
<organism evidence="2 3">
    <name type="scientific">Sutcliffiella cohnii</name>
    <dbReference type="NCBI Taxonomy" id="33932"/>
    <lineage>
        <taxon>Bacteria</taxon>
        <taxon>Bacillati</taxon>
        <taxon>Bacillota</taxon>
        <taxon>Bacilli</taxon>
        <taxon>Bacillales</taxon>
        <taxon>Bacillaceae</taxon>
        <taxon>Sutcliffiella</taxon>
    </lineage>
</organism>
<dbReference type="InterPro" id="IPR005135">
    <property type="entry name" value="Endo/exonuclease/phosphatase"/>
</dbReference>
<accession>A0A223KXQ0</accession>
<dbReference type="InterPro" id="IPR051916">
    <property type="entry name" value="GPI-anchor_lipid_remodeler"/>
</dbReference>
<evidence type="ECO:0000313" key="2">
    <source>
        <dbReference type="EMBL" id="AST94232.1"/>
    </source>
</evidence>
<dbReference type="PANTHER" id="PTHR14859">
    <property type="entry name" value="CALCOFLUOR WHITE HYPERSENSITIVE PROTEIN PRECURSOR"/>
    <property type="match status" value="1"/>
</dbReference>
<dbReference type="PANTHER" id="PTHR14859:SF15">
    <property type="entry name" value="ENDONUCLEASE_EXONUCLEASE_PHOSPHATASE DOMAIN-CONTAINING PROTEIN"/>
    <property type="match status" value="1"/>
</dbReference>
<dbReference type="InterPro" id="IPR036691">
    <property type="entry name" value="Endo/exonu/phosph_ase_sf"/>
</dbReference>
<dbReference type="Gene3D" id="3.60.10.10">
    <property type="entry name" value="Endonuclease/exonuclease/phosphatase"/>
    <property type="match status" value="1"/>
</dbReference>
<feature type="domain" description="Endonuclease/exonuclease/phosphatase" evidence="1">
    <location>
        <begin position="1"/>
        <end position="223"/>
    </location>
</feature>
<gene>
    <name evidence="2" type="ORF">BC6307_05790</name>
</gene>
<dbReference type="Pfam" id="PF03372">
    <property type="entry name" value="Exo_endo_phos"/>
    <property type="match status" value="1"/>
</dbReference>
<dbReference type="GO" id="GO:0006506">
    <property type="term" value="P:GPI anchor biosynthetic process"/>
    <property type="evidence" value="ECO:0007669"/>
    <property type="project" value="TreeGrafter"/>
</dbReference>
<dbReference type="EMBL" id="CP018866">
    <property type="protein sequence ID" value="AST94232.1"/>
    <property type="molecule type" value="Genomic_DNA"/>
</dbReference>
<dbReference type="SUPFAM" id="SSF56219">
    <property type="entry name" value="DNase I-like"/>
    <property type="match status" value="1"/>
</dbReference>
<dbReference type="GO" id="GO:0016020">
    <property type="term" value="C:membrane"/>
    <property type="evidence" value="ECO:0007669"/>
    <property type="project" value="GOC"/>
</dbReference>
<dbReference type="Proteomes" id="UP000215224">
    <property type="component" value="Chromosome"/>
</dbReference>
<keyword evidence="3" id="KW-1185">Reference proteome</keyword>
<reference evidence="2 3" key="1">
    <citation type="submission" date="2016-12" db="EMBL/GenBank/DDBJ databases">
        <title>The whole genome sequencing and assembly of Bacillus cohnii DSM 6307T strain.</title>
        <authorList>
            <person name="Lee Y.-J."/>
            <person name="Yi H."/>
            <person name="Bahn Y.-S."/>
            <person name="Kim J.F."/>
            <person name="Lee D.-W."/>
        </authorList>
    </citation>
    <scope>NUCLEOTIDE SEQUENCE [LARGE SCALE GENOMIC DNA]</scope>
    <source>
        <strain evidence="2 3">DSM 6307</strain>
    </source>
</reference>
<dbReference type="KEGG" id="bcoh:BC6307_05790"/>